<sequence>MEKEKWTAGARSKPRRSPVRIPECDNSALIVANKLTLIGRVTNPVIQKPRAVVEFLSQLWNMENKTHGRDLGSEKFIFRFEEEEDLLAVLRKGPYHYKKWMLIIQRWEPIVSEAFPAIIPFWIKNTWYSSTPLLRPNSPYNWDGT</sequence>
<dbReference type="InterPro" id="IPR025558">
    <property type="entry name" value="DUF4283"/>
</dbReference>
<dbReference type="EMBL" id="CABITT030000004">
    <property type="protein sequence ID" value="VVB01041.1"/>
    <property type="molecule type" value="Genomic_DNA"/>
</dbReference>
<dbReference type="Proteomes" id="UP000489600">
    <property type="component" value="Unassembled WGS sequence"/>
</dbReference>
<protein>
    <recommendedName>
        <fullName evidence="1">DUF4283 domain-containing protein</fullName>
    </recommendedName>
</protein>
<dbReference type="OrthoDB" id="1031350at2759"/>
<dbReference type="Pfam" id="PF14111">
    <property type="entry name" value="DUF4283"/>
    <property type="match status" value="1"/>
</dbReference>
<dbReference type="PANTHER" id="PTHR31286">
    <property type="entry name" value="GLYCINE-RICH CELL WALL STRUCTURAL PROTEIN 1.8-LIKE"/>
    <property type="match status" value="1"/>
</dbReference>
<evidence type="ECO:0000313" key="3">
    <source>
        <dbReference type="Proteomes" id="UP000489600"/>
    </source>
</evidence>
<proteinExistence type="predicted"/>
<feature type="domain" description="DUF4283" evidence="1">
    <location>
        <begin position="32"/>
        <end position="109"/>
    </location>
</feature>
<dbReference type="PANTHER" id="PTHR31286:SF163">
    <property type="entry name" value="ZINC KNUCKLE CX2CX4HX4C DOMAIN-CONTAINING PROTEIN"/>
    <property type="match status" value="1"/>
</dbReference>
<reference evidence="2" key="1">
    <citation type="submission" date="2019-07" db="EMBL/GenBank/DDBJ databases">
        <authorList>
            <person name="Dittberner H."/>
        </authorList>
    </citation>
    <scope>NUCLEOTIDE SEQUENCE [LARGE SCALE GENOMIC DNA]</scope>
</reference>
<keyword evidence="3" id="KW-1185">Reference proteome</keyword>
<comment type="caution">
    <text evidence="2">The sequence shown here is derived from an EMBL/GenBank/DDBJ whole genome shotgun (WGS) entry which is preliminary data.</text>
</comment>
<evidence type="ECO:0000313" key="2">
    <source>
        <dbReference type="EMBL" id="VVB01041.1"/>
    </source>
</evidence>
<dbReference type="AlphaFoldDB" id="A0A565BHH1"/>
<organism evidence="2 3">
    <name type="scientific">Arabis nemorensis</name>
    <dbReference type="NCBI Taxonomy" id="586526"/>
    <lineage>
        <taxon>Eukaryota</taxon>
        <taxon>Viridiplantae</taxon>
        <taxon>Streptophyta</taxon>
        <taxon>Embryophyta</taxon>
        <taxon>Tracheophyta</taxon>
        <taxon>Spermatophyta</taxon>
        <taxon>Magnoliopsida</taxon>
        <taxon>eudicotyledons</taxon>
        <taxon>Gunneridae</taxon>
        <taxon>Pentapetalae</taxon>
        <taxon>rosids</taxon>
        <taxon>malvids</taxon>
        <taxon>Brassicales</taxon>
        <taxon>Brassicaceae</taxon>
        <taxon>Arabideae</taxon>
        <taxon>Arabis</taxon>
    </lineage>
</organism>
<evidence type="ECO:0000259" key="1">
    <source>
        <dbReference type="Pfam" id="PF14111"/>
    </source>
</evidence>
<accession>A0A565BHH1</accession>
<gene>
    <name evidence="2" type="ORF">ANE_LOCUS11485</name>
</gene>
<dbReference type="InterPro" id="IPR040256">
    <property type="entry name" value="At4g02000-like"/>
</dbReference>
<name>A0A565BHH1_9BRAS</name>